<dbReference type="GO" id="GO:0006400">
    <property type="term" value="P:tRNA modification"/>
    <property type="evidence" value="ECO:0007669"/>
    <property type="project" value="UniProtKB-UniRule"/>
</dbReference>
<evidence type="ECO:0000256" key="5">
    <source>
        <dbReference type="ARBA" id="ARBA00022741"/>
    </source>
</evidence>
<keyword evidence="2 8" id="KW-0963">Cytoplasm</keyword>
<dbReference type="Pfam" id="PF11734">
    <property type="entry name" value="TilS_C"/>
    <property type="match status" value="1"/>
</dbReference>
<dbReference type="EC" id="6.3.4.19" evidence="8"/>
<dbReference type="CDD" id="cd01992">
    <property type="entry name" value="TilS_N"/>
    <property type="match status" value="1"/>
</dbReference>
<dbReference type="NCBIfam" id="TIGR02432">
    <property type="entry name" value="lysidine_TilS_N"/>
    <property type="match status" value="1"/>
</dbReference>
<dbReference type="GO" id="GO:0005524">
    <property type="term" value="F:ATP binding"/>
    <property type="evidence" value="ECO:0007669"/>
    <property type="project" value="UniProtKB-UniRule"/>
</dbReference>
<dbReference type="Pfam" id="PF01171">
    <property type="entry name" value="ATP_bind_3"/>
    <property type="match status" value="1"/>
</dbReference>
<dbReference type="PANTHER" id="PTHR43033">
    <property type="entry name" value="TRNA(ILE)-LYSIDINE SYNTHASE-RELATED"/>
    <property type="match status" value="1"/>
</dbReference>
<comment type="caution">
    <text evidence="10">The sequence shown here is derived from an EMBL/GenBank/DDBJ whole genome shotgun (WGS) entry which is preliminary data.</text>
</comment>
<dbReference type="PANTHER" id="PTHR43033:SF1">
    <property type="entry name" value="TRNA(ILE)-LYSIDINE SYNTHASE-RELATED"/>
    <property type="match status" value="1"/>
</dbReference>
<keyword evidence="6 8" id="KW-0067">ATP-binding</keyword>
<dbReference type="InterPro" id="IPR011063">
    <property type="entry name" value="TilS/TtcA_N"/>
</dbReference>
<dbReference type="InterPro" id="IPR012094">
    <property type="entry name" value="tRNA_Ile_lys_synt"/>
</dbReference>
<evidence type="ECO:0000313" key="10">
    <source>
        <dbReference type="EMBL" id="GLC26447.1"/>
    </source>
</evidence>
<dbReference type="NCBIfam" id="TIGR02433">
    <property type="entry name" value="lysidine_TilS_C"/>
    <property type="match status" value="1"/>
</dbReference>
<proteinExistence type="inferred from homology"/>
<comment type="similarity">
    <text evidence="8">Belongs to the tRNA(Ile)-lysidine synthase family.</text>
</comment>
<comment type="function">
    <text evidence="8">Ligates lysine onto the cytidine present at position 34 of the AUA codon-specific tRNA(Ile) that contains the anticodon CAU, in an ATP-dependent manner. Cytidine is converted to lysidine, thus changing the amino acid specificity of the tRNA from methionine to isoleucine.</text>
</comment>
<dbReference type="InterPro" id="IPR014729">
    <property type="entry name" value="Rossmann-like_a/b/a_fold"/>
</dbReference>
<dbReference type="SUPFAM" id="SSF56037">
    <property type="entry name" value="PheT/TilS domain"/>
    <property type="match status" value="1"/>
</dbReference>
<evidence type="ECO:0000259" key="9">
    <source>
        <dbReference type="SMART" id="SM00977"/>
    </source>
</evidence>
<organism evidence="10 11">
    <name type="scientific">Roseisolibacter agri</name>
    <dbReference type="NCBI Taxonomy" id="2014610"/>
    <lineage>
        <taxon>Bacteria</taxon>
        <taxon>Pseudomonadati</taxon>
        <taxon>Gemmatimonadota</taxon>
        <taxon>Gemmatimonadia</taxon>
        <taxon>Gemmatimonadales</taxon>
        <taxon>Gemmatimonadaceae</taxon>
        <taxon>Roseisolibacter</taxon>
    </lineage>
</organism>
<dbReference type="InterPro" id="IPR012796">
    <property type="entry name" value="Lysidine-tRNA-synth_C"/>
</dbReference>
<dbReference type="InterPro" id="IPR012795">
    <property type="entry name" value="tRNA_Ile_lys_synt_N"/>
</dbReference>
<comment type="subcellular location">
    <subcellularLocation>
        <location evidence="1 8">Cytoplasm</location>
    </subcellularLocation>
</comment>
<dbReference type="SMART" id="SM00977">
    <property type="entry name" value="TilS_C"/>
    <property type="match status" value="1"/>
</dbReference>
<comment type="catalytic activity">
    <reaction evidence="7 8">
        <text>cytidine(34) in tRNA(Ile2) + L-lysine + ATP = lysidine(34) in tRNA(Ile2) + AMP + diphosphate + H(+)</text>
        <dbReference type="Rhea" id="RHEA:43744"/>
        <dbReference type="Rhea" id="RHEA-COMP:10625"/>
        <dbReference type="Rhea" id="RHEA-COMP:10670"/>
        <dbReference type="ChEBI" id="CHEBI:15378"/>
        <dbReference type="ChEBI" id="CHEBI:30616"/>
        <dbReference type="ChEBI" id="CHEBI:32551"/>
        <dbReference type="ChEBI" id="CHEBI:33019"/>
        <dbReference type="ChEBI" id="CHEBI:82748"/>
        <dbReference type="ChEBI" id="CHEBI:83665"/>
        <dbReference type="ChEBI" id="CHEBI:456215"/>
        <dbReference type="EC" id="6.3.4.19"/>
    </reaction>
</comment>
<evidence type="ECO:0000256" key="3">
    <source>
        <dbReference type="ARBA" id="ARBA00022598"/>
    </source>
</evidence>
<keyword evidence="4 8" id="KW-0819">tRNA processing</keyword>
<name>A0AA37Q9Z3_9BACT</name>
<dbReference type="Gene3D" id="3.40.50.620">
    <property type="entry name" value="HUPs"/>
    <property type="match status" value="1"/>
</dbReference>
<feature type="binding site" evidence="8">
    <location>
        <begin position="45"/>
        <end position="50"/>
    </location>
    <ligand>
        <name>ATP</name>
        <dbReference type="ChEBI" id="CHEBI:30616"/>
    </ligand>
</feature>
<evidence type="ECO:0000313" key="11">
    <source>
        <dbReference type="Proteomes" id="UP001161325"/>
    </source>
</evidence>
<keyword evidence="11" id="KW-1185">Reference proteome</keyword>
<accession>A0AA37Q9Z3</accession>
<keyword evidence="3 8" id="KW-0436">Ligase</keyword>
<protein>
    <recommendedName>
        <fullName evidence="8">tRNA(Ile)-lysidine synthase</fullName>
        <ecNumber evidence="8">6.3.4.19</ecNumber>
    </recommendedName>
    <alternativeName>
        <fullName evidence="8">tRNA(Ile)-2-lysyl-cytidine synthase</fullName>
    </alternativeName>
    <alternativeName>
        <fullName evidence="8">tRNA(Ile)-lysidine synthetase</fullName>
    </alternativeName>
</protein>
<gene>
    <name evidence="8 10" type="primary">tilS</name>
    <name evidence="10" type="ORF">rosag_29600</name>
</gene>
<reference evidence="10" key="1">
    <citation type="submission" date="2022-08" db="EMBL/GenBank/DDBJ databases">
        <title>Draft genome sequencing of Roseisolibacter agri AW1220.</title>
        <authorList>
            <person name="Tobiishi Y."/>
            <person name="Tonouchi A."/>
        </authorList>
    </citation>
    <scope>NUCLEOTIDE SEQUENCE</scope>
    <source>
        <strain evidence="10">AW1220</strain>
    </source>
</reference>
<evidence type="ECO:0000256" key="2">
    <source>
        <dbReference type="ARBA" id="ARBA00022490"/>
    </source>
</evidence>
<evidence type="ECO:0000256" key="4">
    <source>
        <dbReference type="ARBA" id="ARBA00022694"/>
    </source>
</evidence>
<evidence type="ECO:0000256" key="1">
    <source>
        <dbReference type="ARBA" id="ARBA00004496"/>
    </source>
</evidence>
<sequence length="483" mass="51697">MTTPVPVERDAERDADARRSIRAVRARVRAALADGASKRVVLAVSGGRDSMVLLDAACAVARERLAGVAVFDHGTGPHARAAVRRVRRAAARHGLPVVVGRAALPDAGEAVWREARWRFLRRAARRLGADAVATAHTRDDQVETVAMRVLRGAGPRGLAGLLATRQGVVRPLLAVGAARVAAYAHARGLRWVEDPSNASRRFLRNRLRHELLPALEAARPGTRRLLLALGREAAAWRAEAEALAESVAVTRAADGALHVALPLLAGYDAEGLAVLWPALAARGGVRLDRRGTARLVAFTIRVAAEATAVGAGIPLAGGIEVVVRRGRRVPGGREAQRELVLRRAAAWRPTASPPGNEPLADGLTFGGWRFGASQGEAAAVDPAWSAWLPADRPLEVRAWRPGDRIRAAGKQGARRVKRFLAEAGIPGRERPGWPVVVAGGDGQEILWIPGVCRSDAATDRHATPGQHFICERIDRRPRPERRG</sequence>
<dbReference type="HAMAP" id="MF_01161">
    <property type="entry name" value="tRNA_Ile_lys_synt"/>
    <property type="match status" value="1"/>
</dbReference>
<dbReference type="Proteomes" id="UP001161325">
    <property type="component" value="Unassembled WGS sequence"/>
</dbReference>
<feature type="domain" description="Lysidine-tRNA(Ile) synthetase C-terminal" evidence="9">
    <location>
        <begin position="394"/>
        <end position="468"/>
    </location>
</feature>
<keyword evidence="5 8" id="KW-0547">Nucleotide-binding</keyword>
<dbReference type="GO" id="GO:0005737">
    <property type="term" value="C:cytoplasm"/>
    <property type="evidence" value="ECO:0007669"/>
    <property type="project" value="UniProtKB-SubCell"/>
</dbReference>
<dbReference type="SUPFAM" id="SSF52402">
    <property type="entry name" value="Adenine nucleotide alpha hydrolases-like"/>
    <property type="match status" value="1"/>
</dbReference>
<comment type="domain">
    <text evidence="8">The N-terminal region contains the highly conserved SGGXDS motif, predicted to be a P-loop motif involved in ATP binding.</text>
</comment>
<evidence type="ECO:0000256" key="6">
    <source>
        <dbReference type="ARBA" id="ARBA00022840"/>
    </source>
</evidence>
<dbReference type="RefSeq" id="WP_284350897.1">
    <property type="nucleotide sequence ID" value="NZ_BRXS01000004.1"/>
</dbReference>
<evidence type="ECO:0000256" key="7">
    <source>
        <dbReference type="ARBA" id="ARBA00048539"/>
    </source>
</evidence>
<evidence type="ECO:0000256" key="8">
    <source>
        <dbReference type="HAMAP-Rule" id="MF_01161"/>
    </source>
</evidence>
<dbReference type="EMBL" id="BRXS01000004">
    <property type="protein sequence ID" value="GLC26447.1"/>
    <property type="molecule type" value="Genomic_DNA"/>
</dbReference>
<dbReference type="AlphaFoldDB" id="A0AA37Q9Z3"/>
<dbReference type="GO" id="GO:0032267">
    <property type="term" value="F:tRNA(Ile)-lysidine synthase activity"/>
    <property type="evidence" value="ECO:0007669"/>
    <property type="project" value="UniProtKB-EC"/>
</dbReference>